<dbReference type="InterPro" id="IPR039422">
    <property type="entry name" value="MarR/SlyA-like"/>
</dbReference>
<evidence type="ECO:0000256" key="1">
    <source>
        <dbReference type="ARBA" id="ARBA00023015"/>
    </source>
</evidence>
<dbReference type="Gene3D" id="1.10.10.10">
    <property type="entry name" value="Winged helix-like DNA-binding domain superfamily/Winged helix DNA-binding domain"/>
    <property type="match status" value="1"/>
</dbReference>
<protein>
    <submittedName>
        <fullName evidence="5">MarR family transcriptional regulator</fullName>
    </submittedName>
</protein>
<dbReference type="InterPro" id="IPR000835">
    <property type="entry name" value="HTH_MarR-typ"/>
</dbReference>
<comment type="caution">
    <text evidence="5">The sequence shown here is derived from an EMBL/GenBank/DDBJ whole genome shotgun (WGS) entry which is preliminary data.</text>
</comment>
<reference evidence="5 6" key="1">
    <citation type="submission" date="2021-01" db="EMBL/GenBank/DDBJ databases">
        <title>Belnapia mucosa sp. nov. and Belnapia arida sp. nov., isolated from the Tabernas Desert (Almeria, Spain).</title>
        <authorList>
            <person name="Molina-Menor E."/>
            <person name="Vidal-Verdu A."/>
            <person name="Calonge A."/>
            <person name="Satari L."/>
            <person name="Pereto Magraner J."/>
            <person name="Porcar Miralles M."/>
        </authorList>
    </citation>
    <scope>NUCLEOTIDE SEQUENCE [LARGE SCALE GENOMIC DNA]</scope>
    <source>
        <strain evidence="5 6">T6</strain>
    </source>
</reference>
<dbReference type="PANTHER" id="PTHR33164:SF43">
    <property type="entry name" value="HTH-TYPE TRANSCRIPTIONAL REPRESSOR YETL"/>
    <property type="match status" value="1"/>
</dbReference>
<evidence type="ECO:0000313" key="6">
    <source>
        <dbReference type="Proteomes" id="UP000606490"/>
    </source>
</evidence>
<feature type="domain" description="HTH marR-type" evidence="4">
    <location>
        <begin position="10"/>
        <end position="144"/>
    </location>
</feature>
<dbReference type="InterPro" id="IPR023187">
    <property type="entry name" value="Tscrpt_reg_MarR-type_CS"/>
</dbReference>
<gene>
    <name evidence="5" type="ORF">JMJ55_28550</name>
</gene>
<dbReference type="EMBL" id="JAEUXJ010000031">
    <property type="protein sequence ID" value="MBL6459276.1"/>
    <property type="molecule type" value="Genomic_DNA"/>
</dbReference>
<evidence type="ECO:0000256" key="3">
    <source>
        <dbReference type="ARBA" id="ARBA00023163"/>
    </source>
</evidence>
<accession>A0ABS1VDQ9</accession>
<dbReference type="InterPro" id="IPR036388">
    <property type="entry name" value="WH-like_DNA-bd_sf"/>
</dbReference>
<dbReference type="Pfam" id="PF12802">
    <property type="entry name" value="MarR_2"/>
    <property type="match status" value="1"/>
</dbReference>
<keyword evidence="2" id="KW-0238">DNA-binding</keyword>
<evidence type="ECO:0000256" key="2">
    <source>
        <dbReference type="ARBA" id="ARBA00023125"/>
    </source>
</evidence>
<sequence>MDERTISATERTIGYLLRLPYERLSERVYGGLAAQGFPDIRPAHSAVLRHIAGSGSRVSDLAERAGLTKQSMAYLVEALAAAGYVSVAPDPADGRAKLVRLTRRGHAVSETLVRLSREVEADFAARLAPGQMATLRGLLGELADALERP</sequence>
<dbReference type="PROSITE" id="PS01117">
    <property type="entry name" value="HTH_MARR_1"/>
    <property type="match status" value="1"/>
</dbReference>
<organism evidence="5 6">
    <name type="scientific">Belnapia mucosa</name>
    <dbReference type="NCBI Taxonomy" id="2804532"/>
    <lineage>
        <taxon>Bacteria</taxon>
        <taxon>Pseudomonadati</taxon>
        <taxon>Pseudomonadota</taxon>
        <taxon>Alphaproteobacteria</taxon>
        <taxon>Acetobacterales</taxon>
        <taxon>Roseomonadaceae</taxon>
        <taxon>Belnapia</taxon>
    </lineage>
</organism>
<keyword evidence="6" id="KW-1185">Reference proteome</keyword>
<dbReference type="Proteomes" id="UP000606490">
    <property type="component" value="Unassembled WGS sequence"/>
</dbReference>
<keyword evidence="1" id="KW-0805">Transcription regulation</keyword>
<proteinExistence type="predicted"/>
<dbReference type="SMART" id="SM00347">
    <property type="entry name" value="HTH_MARR"/>
    <property type="match status" value="1"/>
</dbReference>
<evidence type="ECO:0000259" key="4">
    <source>
        <dbReference type="PROSITE" id="PS50995"/>
    </source>
</evidence>
<keyword evidence="3" id="KW-0804">Transcription</keyword>
<evidence type="ECO:0000313" key="5">
    <source>
        <dbReference type="EMBL" id="MBL6459276.1"/>
    </source>
</evidence>
<dbReference type="InterPro" id="IPR036390">
    <property type="entry name" value="WH_DNA-bd_sf"/>
</dbReference>
<dbReference type="SUPFAM" id="SSF46785">
    <property type="entry name" value="Winged helix' DNA-binding domain"/>
    <property type="match status" value="1"/>
</dbReference>
<name>A0ABS1VDQ9_9PROT</name>
<dbReference type="PROSITE" id="PS50995">
    <property type="entry name" value="HTH_MARR_2"/>
    <property type="match status" value="1"/>
</dbReference>
<dbReference type="RefSeq" id="WP_202829003.1">
    <property type="nucleotide sequence ID" value="NZ_JAEUXJ010000031.1"/>
</dbReference>
<dbReference type="PANTHER" id="PTHR33164">
    <property type="entry name" value="TRANSCRIPTIONAL REGULATOR, MARR FAMILY"/>
    <property type="match status" value="1"/>
</dbReference>